<dbReference type="Pfam" id="PF01042">
    <property type="entry name" value="Ribonuc_L-PSP"/>
    <property type="match status" value="1"/>
</dbReference>
<dbReference type="NCBIfam" id="TIGR00004">
    <property type="entry name" value="Rid family detoxifying hydrolase"/>
    <property type="match status" value="1"/>
</dbReference>
<gene>
    <name evidence="2" type="ordered locus">Thal_0806</name>
</gene>
<dbReference type="GO" id="GO:0005829">
    <property type="term" value="C:cytosol"/>
    <property type="evidence" value="ECO:0007669"/>
    <property type="project" value="TreeGrafter"/>
</dbReference>
<dbReference type="KEGG" id="tal:Thal_0806"/>
<dbReference type="EMBL" id="CP001931">
    <property type="protein sequence ID" value="ADC89439.1"/>
    <property type="molecule type" value="Genomic_DNA"/>
</dbReference>
<dbReference type="InterPro" id="IPR006056">
    <property type="entry name" value="RidA"/>
</dbReference>
<dbReference type="GO" id="GO:0019239">
    <property type="term" value="F:deaminase activity"/>
    <property type="evidence" value="ECO:0007669"/>
    <property type="project" value="TreeGrafter"/>
</dbReference>
<dbReference type="eggNOG" id="COG0251">
    <property type="taxonomic scope" value="Bacteria"/>
</dbReference>
<dbReference type="STRING" id="638303.Thal_0806"/>
<dbReference type="HOGENOM" id="CLU_100715_7_0_0"/>
<dbReference type="InterPro" id="IPR035959">
    <property type="entry name" value="RutC-like_sf"/>
</dbReference>
<accession>D3SL09</accession>
<dbReference type="RefSeq" id="WP_012991845.1">
    <property type="nucleotide sequence ID" value="NC_013894.1"/>
</dbReference>
<dbReference type="CDD" id="cd00448">
    <property type="entry name" value="YjgF_YER057c_UK114_family"/>
    <property type="match status" value="1"/>
</dbReference>
<reference evidence="3" key="1">
    <citation type="journal article" date="2010" name="Stand. Genomic Sci.">
        <title>Complete genome sequence of Thermocrinis albus type strain (HI 11/12T).</title>
        <authorList>
            <person name="Wirth R."/>
            <person name="Sikorski J."/>
            <person name="Brambilla E."/>
            <person name="Misra M."/>
            <person name="Lapidus A."/>
            <person name="Copeland A."/>
            <person name="Nolan M."/>
            <person name="Lucas S."/>
            <person name="Chen F."/>
            <person name="Tice H."/>
            <person name="Cheng J.F."/>
            <person name="Han C."/>
            <person name="Detter J.C."/>
            <person name="Tapia R."/>
            <person name="Bruce D."/>
            <person name="Goodwin L."/>
            <person name="Pitluck S."/>
            <person name="Pati A."/>
            <person name="Anderson I."/>
            <person name="Ivanova N."/>
            <person name="Mavromatis K."/>
            <person name="Mikhailova N."/>
            <person name="Chen A."/>
            <person name="Palaniappan K."/>
            <person name="Bilek Y."/>
            <person name="Hader T."/>
            <person name="Land M."/>
            <person name="Hauser L."/>
            <person name="Chang Y.J."/>
            <person name="Jeffries C.D."/>
            <person name="Tindall B.J."/>
            <person name="Rohde M."/>
            <person name="Goker M."/>
            <person name="Bristow J."/>
            <person name="Eisen J.A."/>
            <person name="Markowitz V."/>
            <person name="Hugenholtz P."/>
            <person name="Kyrpides N.C."/>
            <person name="Klenk H.P."/>
        </authorList>
    </citation>
    <scope>NUCLEOTIDE SEQUENCE [LARGE SCALE GENOMIC DNA]</scope>
    <source>
        <strain evidence="3">DSM 14484 / JCM 11386 / HI 11/12</strain>
    </source>
</reference>
<dbReference type="Gene3D" id="3.30.1330.40">
    <property type="entry name" value="RutC-like"/>
    <property type="match status" value="1"/>
</dbReference>
<dbReference type="PANTHER" id="PTHR11803:SF39">
    <property type="entry name" value="2-IMINOBUTANOATE_2-IMINOPROPANOATE DEAMINASE"/>
    <property type="match status" value="1"/>
</dbReference>
<protein>
    <submittedName>
        <fullName evidence="2">Endoribonuclease L-PSP</fullName>
    </submittedName>
</protein>
<keyword evidence="3" id="KW-1185">Reference proteome</keyword>
<dbReference type="FunFam" id="3.30.1330.40:FF:000001">
    <property type="entry name" value="L-PSP family endoribonuclease"/>
    <property type="match status" value="1"/>
</dbReference>
<dbReference type="PANTHER" id="PTHR11803">
    <property type="entry name" value="2-IMINOBUTANOATE/2-IMINOPROPANOATE DEAMINASE RIDA"/>
    <property type="match status" value="1"/>
</dbReference>
<dbReference type="AlphaFoldDB" id="D3SL09"/>
<evidence type="ECO:0000313" key="2">
    <source>
        <dbReference type="EMBL" id="ADC89439.1"/>
    </source>
</evidence>
<sequence>MKEEVRTDLAPLPLGPYSQAVKAGPFLFLSGQLGIDPTTGKLLEDFRGQVRQALKNVESILVSCGYQKQDVVRVVVYLRDLSLFGEFNEVYTEFFKEVDVKPARTTVGVEQLPLNALVEIEVTAIKL</sequence>
<evidence type="ECO:0000256" key="1">
    <source>
        <dbReference type="ARBA" id="ARBA00010552"/>
    </source>
</evidence>
<comment type="similarity">
    <text evidence="1">Belongs to the RutC family.</text>
</comment>
<evidence type="ECO:0000313" key="3">
    <source>
        <dbReference type="Proteomes" id="UP000002043"/>
    </source>
</evidence>
<organism evidence="2 3">
    <name type="scientific">Thermocrinis albus (strain DSM 14484 / JCM 11386 / HI 11/12)</name>
    <dbReference type="NCBI Taxonomy" id="638303"/>
    <lineage>
        <taxon>Bacteria</taxon>
        <taxon>Pseudomonadati</taxon>
        <taxon>Aquificota</taxon>
        <taxon>Aquificia</taxon>
        <taxon>Aquificales</taxon>
        <taxon>Aquificaceae</taxon>
        <taxon>Thermocrinis</taxon>
    </lineage>
</organism>
<dbReference type="SUPFAM" id="SSF55298">
    <property type="entry name" value="YjgF-like"/>
    <property type="match status" value="1"/>
</dbReference>
<dbReference type="InterPro" id="IPR006175">
    <property type="entry name" value="YjgF/YER057c/UK114"/>
</dbReference>
<proteinExistence type="inferred from homology"/>
<dbReference type="Proteomes" id="UP000002043">
    <property type="component" value="Chromosome"/>
</dbReference>
<dbReference type="OrthoDB" id="9803101at2"/>
<name>D3SL09_THEAH</name>